<accession>A0A9W7KYU9</accession>
<evidence type="ECO:0000313" key="15">
    <source>
        <dbReference type="EMBL" id="GMI16414.1"/>
    </source>
</evidence>
<dbReference type="Pfam" id="PF01433">
    <property type="entry name" value="Peptidase_M1"/>
    <property type="match status" value="1"/>
</dbReference>
<comment type="caution">
    <text evidence="15">The sequence shown here is derived from an EMBL/GenBank/DDBJ whole genome shotgun (WGS) entry which is preliminary data.</text>
</comment>
<feature type="binding site" evidence="9">
    <location>
        <position position="312"/>
    </location>
    <ligand>
        <name>Zn(2+)</name>
        <dbReference type="ChEBI" id="CHEBI:29105"/>
        <note>catalytic</note>
    </ligand>
</feature>
<evidence type="ECO:0000259" key="14">
    <source>
        <dbReference type="Pfam" id="PF17900"/>
    </source>
</evidence>
<evidence type="ECO:0000256" key="2">
    <source>
        <dbReference type="ARBA" id="ARBA00022438"/>
    </source>
</evidence>
<feature type="domain" description="ERAP1-like C-terminal" evidence="13">
    <location>
        <begin position="522"/>
        <end position="836"/>
    </location>
</feature>
<evidence type="ECO:0000256" key="6">
    <source>
        <dbReference type="ARBA" id="ARBA00022833"/>
    </source>
</evidence>
<feature type="domain" description="Aminopeptidase N-like N-terminal" evidence="14">
    <location>
        <begin position="11"/>
        <end position="201"/>
    </location>
</feature>
<dbReference type="InterPro" id="IPR001930">
    <property type="entry name" value="Peptidase_M1"/>
</dbReference>
<dbReference type="EC" id="3.4.11.-" evidence="11"/>
<organism evidence="15 16">
    <name type="scientific">Triparma laevis f. longispina</name>
    <dbReference type="NCBI Taxonomy" id="1714387"/>
    <lineage>
        <taxon>Eukaryota</taxon>
        <taxon>Sar</taxon>
        <taxon>Stramenopiles</taxon>
        <taxon>Ochrophyta</taxon>
        <taxon>Bolidophyceae</taxon>
        <taxon>Parmales</taxon>
        <taxon>Triparmaceae</taxon>
        <taxon>Triparma</taxon>
    </lineage>
</organism>
<evidence type="ECO:0000313" key="16">
    <source>
        <dbReference type="Proteomes" id="UP001165122"/>
    </source>
</evidence>
<dbReference type="InterPro" id="IPR034016">
    <property type="entry name" value="M1_APN-typ"/>
</dbReference>
<evidence type="ECO:0000256" key="9">
    <source>
        <dbReference type="PIRSR" id="PIRSR634016-3"/>
    </source>
</evidence>
<dbReference type="Gene3D" id="1.10.390.10">
    <property type="entry name" value="Neutral Protease Domain 2"/>
    <property type="match status" value="1"/>
</dbReference>
<dbReference type="SUPFAM" id="SSF63737">
    <property type="entry name" value="Leukotriene A4 hydrolase N-terminal domain"/>
    <property type="match status" value="1"/>
</dbReference>
<feature type="domain" description="Peptidase M1 membrane alanine aminopeptidase" evidence="12">
    <location>
        <begin position="238"/>
        <end position="453"/>
    </location>
</feature>
<dbReference type="AlphaFoldDB" id="A0A9W7KYU9"/>
<keyword evidence="4 9" id="KW-0479">Metal-binding</keyword>
<evidence type="ECO:0000256" key="4">
    <source>
        <dbReference type="ARBA" id="ARBA00022723"/>
    </source>
</evidence>
<dbReference type="GO" id="GO:0006508">
    <property type="term" value="P:proteolysis"/>
    <property type="evidence" value="ECO:0007669"/>
    <property type="project" value="UniProtKB-KW"/>
</dbReference>
<dbReference type="GO" id="GO:0016020">
    <property type="term" value="C:membrane"/>
    <property type="evidence" value="ECO:0007669"/>
    <property type="project" value="TreeGrafter"/>
</dbReference>
<dbReference type="InterPro" id="IPR014782">
    <property type="entry name" value="Peptidase_M1_dom"/>
</dbReference>
<keyword evidence="6 9" id="KW-0862">Zinc</keyword>
<dbReference type="PRINTS" id="PR00756">
    <property type="entry name" value="ALADIPTASE"/>
</dbReference>
<dbReference type="Gene3D" id="2.60.40.1910">
    <property type="match status" value="1"/>
</dbReference>
<dbReference type="InterPro" id="IPR045357">
    <property type="entry name" value="Aminopeptidase_N-like_N"/>
</dbReference>
<keyword evidence="2 11" id="KW-0031">Aminopeptidase</keyword>
<feature type="binding site" evidence="9">
    <location>
        <position position="308"/>
    </location>
    <ligand>
        <name>Zn(2+)</name>
        <dbReference type="ChEBI" id="CHEBI:29105"/>
        <note>catalytic</note>
    </ligand>
</feature>
<feature type="binding site" evidence="9">
    <location>
        <position position="331"/>
    </location>
    <ligand>
        <name>Zn(2+)</name>
        <dbReference type="ChEBI" id="CHEBI:29105"/>
        <note>catalytic</note>
    </ligand>
</feature>
<dbReference type="Pfam" id="PF17900">
    <property type="entry name" value="Peptidase_M1_N"/>
    <property type="match status" value="1"/>
</dbReference>
<feature type="site" description="Transition state stabilizer" evidence="10">
    <location>
        <position position="394"/>
    </location>
</feature>
<evidence type="ECO:0000256" key="10">
    <source>
        <dbReference type="PIRSR" id="PIRSR634016-4"/>
    </source>
</evidence>
<dbReference type="OrthoDB" id="10031169at2759"/>
<dbReference type="GO" id="GO:0005737">
    <property type="term" value="C:cytoplasm"/>
    <property type="evidence" value="ECO:0007669"/>
    <property type="project" value="TreeGrafter"/>
</dbReference>
<dbReference type="EMBL" id="BRXW01000251">
    <property type="protein sequence ID" value="GMI16414.1"/>
    <property type="molecule type" value="Genomic_DNA"/>
</dbReference>
<feature type="active site" description="Proton acceptor" evidence="8">
    <location>
        <position position="309"/>
    </location>
</feature>
<evidence type="ECO:0000259" key="13">
    <source>
        <dbReference type="Pfam" id="PF11838"/>
    </source>
</evidence>
<dbReference type="CDD" id="cd09601">
    <property type="entry name" value="M1_APN-Q_like"/>
    <property type="match status" value="1"/>
</dbReference>
<dbReference type="SUPFAM" id="SSF55486">
    <property type="entry name" value="Metalloproteases ('zincins'), catalytic domain"/>
    <property type="match status" value="1"/>
</dbReference>
<dbReference type="FunFam" id="1.10.390.10:FF:000001">
    <property type="entry name" value="Aminopeptidase"/>
    <property type="match status" value="1"/>
</dbReference>
<dbReference type="GO" id="GO:0070006">
    <property type="term" value="F:metalloaminopeptidase activity"/>
    <property type="evidence" value="ECO:0007669"/>
    <property type="project" value="TreeGrafter"/>
</dbReference>
<dbReference type="GO" id="GO:0005615">
    <property type="term" value="C:extracellular space"/>
    <property type="evidence" value="ECO:0007669"/>
    <property type="project" value="TreeGrafter"/>
</dbReference>
<dbReference type="InterPro" id="IPR042097">
    <property type="entry name" value="Aminopeptidase_N-like_N_sf"/>
</dbReference>
<evidence type="ECO:0000256" key="1">
    <source>
        <dbReference type="ARBA" id="ARBA00010136"/>
    </source>
</evidence>
<evidence type="ECO:0000256" key="8">
    <source>
        <dbReference type="PIRSR" id="PIRSR634016-1"/>
    </source>
</evidence>
<evidence type="ECO:0000256" key="3">
    <source>
        <dbReference type="ARBA" id="ARBA00022670"/>
    </source>
</evidence>
<dbReference type="GO" id="GO:0008270">
    <property type="term" value="F:zinc ion binding"/>
    <property type="evidence" value="ECO:0007669"/>
    <property type="project" value="UniProtKB-UniRule"/>
</dbReference>
<evidence type="ECO:0000259" key="12">
    <source>
        <dbReference type="Pfam" id="PF01433"/>
    </source>
</evidence>
<dbReference type="Proteomes" id="UP001165122">
    <property type="component" value="Unassembled WGS sequence"/>
</dbReference>
<dbReference type="Gene3D" id="2.60.40.1730">
    <property type="entry name" value="tricorn interacting facor f3 domain"/>
    <property type="match status" value="1"/>
</dbReference>
<dbReference type="Gene3D" id="1.25.50.20">
    <property type="match status" value="1"/>
</dbReference>
<comment type="similarity">
    <text evidence="1 11">Belongs to the peptidase M1 family.</text>
</comment>
<evidence type="ECO:0000256" key="5">
    <source>
        <dbReference type="ARBA" id="ARBA00022801"/>
    </source>
</evidence>
<gene>
    <name evidence="15" type="ORF">TrLO_g12304</name>
</gene>
<keyword evidence="5 11" id="KW-0378">Hydrolase</keyword>
<dbReference type="GO" id="GO:0042277">
    <property type="term" value="F:peptide binding"/>
    <property type="evidence" value="ECO:0007669"/>
    <property type="project" value="TreeGrafter"/>
</dbReference>
<comment type="cofactor">
    <cofactor evidence="9 11">
        <name>Zn(2+)</name>
        <dbReference type="ChEBI" id="CHEBI:29105"/>
    </cofactor>
    <text evidence="9 11">Binds 1 zinc ion per subunit.</text>
</comment>
<dbReference type="GO" id="GO:0043171">
    <property type="term" value="P:peptide catabolic process"/>
    <property type="evidence" value="ECO:0007669"/>
    <property type="project" value="TreeGrafter"/>
</dbReference>
<name>A0A9W7KYU9_9STRA</name>
<dbReference type="InterPro" id="IPR027268">
    <property type="entry name" value="Peptidase_M4/M1_CTD_sf"/>
</dbReference>
<dbReference type="PANTHER" id="PTHR11533">
    <property type="entry name" value="PROTEASE M1 ZINC METALLOPROTEASE"/>
    <property type="match status" value="1"/>
</dbReference>
<dbReference type="InterPro" id="IPR024571">
    <property type="entry name" value="ERAP1-like_C_dom"/>
</dbReference>
<reference evidence="16" key="1">
    <citation type="journal article" date="2023" name="Commun. Biol.">
        <title>Genome analysis of Parmales, the sister group of diatoms, reveals the evolutionary specialization of diatoms from phago-mixotrophs to photoautotrophs.</title>
        <authorList>
            <person name="Ban H."/>
            <person name="Sato S."/>
            <person name="Yoshikawa S."/>
            <person name="Yamada K."/>
            <person name="Nakamura Y."/>
            <person name="Ichinomiya M."/>
            <person name="Sato N."/>
            <person name="Blanc-Mathieu R."/>
            <person name="Endo H."/>
            <person name="Kuwata A."/>
            <person name="Ogata H."/>
        </authorList>
    </citation>
    <scope>NUCLEOTIDE SEQUENCE [LARGE SCALE GENOMIC DNA]</scope>
    <source>
        <strain evidence="16">NIES 3700</strain>
    </source>
</reference>
<keyword evidence="7 11" id="KW-0482">Metalloprotease</keyword>
<protein>
    <recommendedName>
        <fullName evidence="11">Aminopeptidase</fullName>
        <ecNumber evidence="11">3.4.11.-</ecNumber>
    </recommendedName>
</protein>
<dbReference type="PANTHER" id="PTHR11533:SF174">
    <property type="entry name" value="PUROMYCIN-SENSITIVE AMINOPEPTIDASE-RELATED"/>
    <property type="match status" value="1"/>
</dbReference>
<keyword evidence="16" id="KW-1185">Reference proteome</keyword>
<proteinExistence type="inferred from homology"/>
<sequence length="855" mass="95538">MSCRLPTTISPTAYKLKYSQIDLVEPFQFDGVIEIDVDVLDHAGGINAITLHCLDLAVTRATCAGQDANSFAMSLKDETVTLDFRSEISVGSHTLVIHFNGKLNDQMRGLYRSTYTNLKGEKKIMACTQFEATDARRAFPCWDEPSFKATFQLECTIPLIEGANMVAISNTPVLETQEFIKNNLRFKTYTFGETPKMSTYLAALVVGEFDVVSMYSPKTKIQTSVYTMPGKGKQGKFCLETASKALDFLEETYGIKYPLPKSDLLAIPDFASGAMENWGCVTYREAKILTDVGTSLTMKKGIARTVCHELAHQWFGNLTTMEWWNALFLNEGFARFMEFISVNHLFPEWNIWNEFVQSVYTLALGLDAMKTSHPIECTVNHPDEINSIFDAISYAKGASLLRMVSNYLGDDVFIGGIQSYLTKFSYDNAKSGDLWAALGEFSGKDVPGLMVPWTSKTGFPVIHISDDGKTTAERFFASGEKGEGSWPCPIVFQDGEKIILDETNKAAVEKKIKSLIDTNTYFKINSGQFGFFRVNYSVKQWEKLGEVMVPGKLSTIDRLGLISDCFALGKAGYIPVTVPLNLVKSFGDIAELDEYVIWQELSEQMRGLAALYKDEPFFTEFQKFMVGMFAKQAELLSWEKKEGENENLGSMRAAVFAALGAANDEGTAQTAQRLFNEYAAGGDAVQADLRRIVYKLALKQDEEGVMRVLMDLYRKTDFPEEQRNLMLTLGEVQSAGLHAEVRDWALWSGEIRIQDITYPLSTLGSSCQANSDAAFKYFQDNYDQLLKKFNNMWPAVAAMMTRGGSGGQRKVDAINAFFEKKPVGSAKRRVEQGCEALLLRSSRLARDRKVLGGYF</sequence>
<evidence type="ECO:0000256" key="11">
    <source>
        <dbReference type="RuleBase" id="RU364040"/>
    </source>
</evidence>
<evidence type="ECO:0000256" key="7">
    <source>
        <dbReference type="ARBA" id="ARBA00023049"/>
    </source>
</evidence>
<dbReference type="InterPro" id="IPR050344">
    <property type="entry name" value="Peptidase_M1_aminopeptidases"/>
</dbReference>
<keyword evidence="3 11" id="KW-0645">Protease</keyword>
<dbReference type="Pfam" id="PF11838">
    <property type="entry name" value="ERAP1_C"/>
    <property type="match status" value="1"/>
</dbReference>